<organism evidence="1 2">
    <name type="scientific">Fusarium euwallaceae</name>
    <dbReference type="NCBI Taxonomy" id="1147111"/>
    <lineage>
        <taxon>Eukaryota</taxon>
        <taxon>Fungi</taxon>
        <taxon>Dikarya</taxon>
        <taxon>Ascomycota</taxon>
        <taxon>Pezizomycotina</taxon>
        <taxon>Sordariomycetes</taxon>
        <taxon>Hypocreomycetidae</taxon>
        <taxon>Hypocreales</taxon>
        <taxon>Nectriaceae</taxon>
        <taxon>Fusarium</taxon>
        <taxon>Fusarium solani species complex</taxon>
    </lineage>
</organism>
<name>A0A430KWK4_9HYPO</name>
<reference evidence="1 2" key="1">
    <citation type="submission" date="2017-06" db="EMBL/GenBank/DDBJ databases">
        <title>Comparative genomic analysis of Ambrosia Fusariam Clade fungi.</title>
        <authorList>
            <person name="Stajich J.E."/>
            <person name="Carrillo J."/>
            <person name="Kijimoto T."/>
            <person name="Eskalen A."/>
            <person name="O'Donnell K."/>
            <person name="Kasson M."/>
        </authorList>
    </citation>
    <scope>NUCLEOTIDE SEQUENCE [LARGE SCALE GENOMIC DNA]</scope>
    <source>
        <strain evidence="1 2">UCR1854</strain>
    </source>
</reference>
<evidence type="ECO:0000313" key="2">
    <source>
        <dbReference type="Proteomes" id="UP000287124"/>
    </source>
</evidence>
<dbReference type="Proteomes" id="UP000287124">
    <property type="component" value="Unassembled WGS sequence"/>
</dbReference>
<accession>A0A430KWK4</accession>
<comment type="caution">
    <text evidence="1">The sequence shown here is derived from an EMBL/GenBank/DDBJ whole genome shotgun (WGS) entry which is preliminary data.</text>
</comment>
<gene>
    <name evidence="1" type="ORF">BHE90_017780</name>
</gene>
<proteinExistence type="predicted"/>
<dbReference type="EMBL" id="MIKF01001700">
    <property type="protein sequence ID" value="RTE67846.1"/>
    <property type="molecule type" value="Genomic_DNA"/>
</dbReference>
<keyword evidence="2" id="KW-1185">Reference proteome</keyword>
<evidence type="ECO:0000313" key="1">
    <source>
        <dbReference type="EMBL" id="RTE67846.1"/>
    </source>
</evidence>
<protein>
    <submittedName>
        <fullName evidence="1">Uncharacterized protein</fullName>
    </submittedName>
</protein>
<sequence>MRRANPRQIGNVCHRCAFAPARAVANQAFISSTLLSSARHVRNSTLKPLGVRWIATSP</sequence>
<feature type="non-terminal residue" evidence="1">
    <location>
        <position position="58"/>
    </location>
</feature>
<dbReference type="AlphaFoldDB" id="A0A430KWK4"/>